<dbReference type="GO" id="GO:0051604">
    <property type="term" value="P:protein maturation"/>
    <property type="evidence" value="ECO:0007669"/>
    <property type="project" value="TreeGrafter"/>
</dbReference>
<dbReference type="OrthoDB" id="9811074at2"/>
<comment type="caution">
    <text evidence="1">The sequence shown here is derived from an EMBL/GenBank/DDBJ whole genome shotgun (WGS) entry which is preliminary data.</text>
</comment>
<name>A0A0M9UCD0_9CHLR</name>
<keyword evidence="2" id="KW-1185">Reference proteome</keyword>
<dbReference type="Proteomes" id="UP000037784">
    <property type="component" value="Unassembled WGS sequence"/>
</dbReference>
<reference evidence="1 2" key="1">
    <citation type="journal article" date="2015" name="Genome Announc.">
        <title>Draft Genome Sequence of a Heterotrophic Facultative Anaerobic Thermophilic Bacterium, Ardenticatena maritima Strain 110ST.</title>
        <authorList>
            <person name="Kawaichi S."/>
            <person name="Yoshida T."/>
            <person name="Sako Y."/>
            <person name="Nakamura R."/>
        </authorList>
    </citation>
    <scope>NUCLEOTIDE SEQUENCE [LARGE SCALE GENOMIC DNA]</scope>
    <source>
        <strain evidence="1 2">110S</strain>
    </source>
</reference>
<reference evidence="2" key="2">
    <citation type="submission" date="2015-08" db="EMBL/GenBank/DDBJ databases">
        <title>Draft Genome Sequence of a Heterotrophic Facultative Anaerobic Bacterium Ardenticatena maritima Strain 110S.</title>
        <authorList>
            <person name="Kawaichi S."/>
            <person name="Yoshida T."/>
            <person name="Sako Y."/>
            <person name="Nakamura R."/>
        </authorList>
    </citation>
    <scope>NUCLEOTIDE SEQUENCE [LARGE SCALE GENOMIC DNA]</scope>
    <source>
        <strain evidence="2">110S</strain>
    </source>
</reference>
<accession>A0A0M9UCD0</accession>
<dbReference type="InterPro" id="IPR024064">
    <property type="entry name" value="FdhE-like_sf"/>
</dbReference>
<evidence type="ECO:0000313" key="2">
    <source>
        <dbReference type="Proteomes" id="UP000037784"/>
    </source>
</evidence>
<dbReference type="CDD" id="cd16341">
    <property type="entry name" value="FdhE"/>
    <property type="match status" value="1"/>
</dbReference>
<proteinExistence type="predicted"/>
<dbReference type="InterPro" id="IPR006452">
    <property type="entry name" value="Formate_DH_accessory"/>
</dbReference>
<dbReference type="Gene3D" id="3.90.1670.10">
    <property type="entry name" value="FdhE-like domain"/>
    <property type="match status" value="1"/>
</dbReference>
<dbReference type="AlphaFoldDB" id="A0A0M9UCD0"/>
<dbReference type="SUPFAM" id="SSF144020">
    <property type="entry name" value="FdhE-like"/>
    <property type="match status" value="1"/>
</dbReference>
<dbReference type="PANTHER" id="PTHR37689:SF1">
    <property type="entry name" value="PROTEIN FDHE"/>
    <property type="match status" value="1"/>
</dbReference>
<evidence type="ECO:0000313" key="1">
    <source>
        <dbReference type="EMBL" id="GAP62730.1"/>
    </source>
</evidence>
<dbReference type="GO" id="GO:0005829">
    <property type="term" value="C:cytosol"/>
    <property type="evidence" value="ECO:0007669"/>
    <property type="project" value="TreeGrafter"/>
</dbReference>
<dbReference type="GO" id="GO:0008199">
    <property type="term" value="F:ferric iron binding"/>
    <property type="evidence" value="ECO:0007669"/>
    <property type="project" value="TreeGrafter"/>
</dbReference>
<gene>
    <name evidence="1" type="primary">fdhE</name>
    <name evidence="1" type="ORF">ARMA_1153</name>
</gene>
<protein>
    <submittedName>
        <fullName evidence="1">FdhE protein</fullName>
    </submittedName>
</protein>
<dbReference type="RefSeq" id="WP_054492630.1">
    <property type="nucleotide sequence ID" value="NZ_BBZA01000077.1"/>
</dbReference>
<dbReference type="EMBL" id="BBZA01000077">
    <property type="protein sequence ID" value="GAP62730.1"/>
    <property type="molecule type" value="Genomic_DNA"/>
</dbReference>
<sequence length="275" mass="30986">MKHTLADLAEALAAQSANAPEDEADLLHFYHRLFALLAQQQAALELDLSKHLADFSRKQWLRSGEPALRFEWLGLAPSTFHPWVEQVAALLRERVPECQAPTPEESVELAARYYHDNTTGKGAAMDALMQSALTPWLWEAAAQLTPHLPLDEWLRGYCPVCGGFPDFEVIVSNKWRRLLCERCAAEWRFPNGVCPFCGEDSPDMLGFYTTEDEVYRIDVCDACGSYIKGVDSRRFEGTLNAVLERFLTPGLDYSAVEQGYTRPEAFEDFAEGDET</sequence>
<organism evidence="1 2">
    <name type="scientific">Ardenticatena maritima</name>
    <dbReference type="NCBI Taxonomy" id="872965"/>
    <lineage>
        <taxon>Bacteria</taxon>
        <taxon>Bacillati</taxon>
        <taxon>Chloroflexota</taxon>
        <taxon>Ardenticatenia</taxon>
        <taxon>Ardenticatenales</taxon>
        <taxon>Ardenticatenaceae</taxon>
        <taxon>Ardenticatena</taxon>
    </lineage>
</organism>
<dbReference type="InParanoid" id="A0A0M9UCD0"/>
<dbReference type="PANTHER" id="PTHR37689">
    <property type="entry name" value="PROTEIN FDHE"/>
    <property type="match status" value="1"/>
</dbReference>